<keyword evidence="1" id="KW-0732">Signal</keyword>
<accession>A0ABZ2V7Y4</accession>
<feature type="chain" id="PRO_5047117906" evidence="1">
    <location>
        <begin position="20"/>
        <end position="152"/>
    </location>
</feature>
<evidence type="ECO:0000313" key="3">
    <source>
        <dbReference type="Proteomes" id="UP001440612"/>
    </source>
</evidence>
<dbReference type="EMBL" id="CP150951">
    <property type="protein sequence ID" value="WZC50352.1"/>
    <property type="molecule type" value="Genomic_DNA"/>
</dbReference>
<dbReference type="Proteomes" id="UP001440612">
    <property type="component" value="Chromosome"/>
</dbReference>
<reference evidence="3" key="1">
    <citation type="submission" date="2024-04" db="EMBL/GenBank/DDBJ databases">
        <title>Phylogenomic analyses of a clade within the roseobacter group suggest taxonomic reassignments of species of the genera Aestuariivita, Citreicella, Loktanella, Nautella, Pelagibaca, Ruegeria, Thalassobius, Thiobacimonas and Tropicibacter, and the proposal o.</title>
        <authorList>
            <person name="Jeon C.O."/>
        </authorList>
    </citation>
    <scope>NUCLEOTIDE SEQUENCE [LARGE SCALE GENOMIC DNA]</scope>
    <source>
        <strain evidence="3">BS5-3</strain>
    </source>
</reference>
<dbReference type="RefSeq" id="WP_341368454.1">
    <property type="nucleotide sequence ID" value="NZ_CP150951.2"/>
</dbReference>
<name>A0ABZ2V7Y4_9RHOB</name>
<protein>
    <submittedName>
        <fullName evidence="2">Uncharacterized protein</fullName>
    </submittedName>
</protein>
<evidence type="ECO:0000313" key="2">
    <source>
        <dbReference type="EMBL" id="WZC50352.1"/>
    </source>
</evidence>
<evidence type="ECO:0000256" key="1">
    <source>
        <dbReference type="SAM" id="SignalP"/>
    </source>
</evidence>
<feature type="signal peptide" evidence="1">
    <location>
        <begin position="1"/>
        <end position="19"/>
    </location>
</feature>
<keyword evidence="3" id="KW-1185">Reference proteome</keyword>
<organism evidence="2 3">
    <name type="scientific">Yoonia phaeophyticola</name>
    <dbReference type="NCBI Taxonomy" id="3137369"/>
    <lineage>
        <taxon>Bacteria</taxon>
        <taxon>Pseudomonadati</taxon>
        <taxon>Pseudomonadota</taxon>
        <taxon>Alphaproteobacteria</taxon>
        <taxon>Rhodobacterales</taxon>
        <taxon>Paracoccaceae</taxon>
        <taxon>Yoonia</taxon>
    </lineage>
</organism>
<proteinExistence type="predicted"/>
<sequence>MKPFLIAALLAMIAGQAHALSCRRPDPIDTFKQVAAAPESYFVLYGELTFDGPVPASPATIPAQFRGKGLTREGFTSDYVSPVNLQIECVASWCGSARSGGDALYFVQATEPPVTMVAGACGGMIFPDPSQAVLDMLTSCMQGGACSAQPLE</sequence>
<gene>
    <name evidence="2" type="ORF">AABB29_06875</name>
</gene>